<feature type="region of interest" description="Disordered" evidence="1">
    <location>
        <begin position="44"/>
        <end position="69"/>
    </location>
</feature>
<gene>
    <name evidence="2" type="ordered locus">Mesil_0344</name>
</gene>
<evidence type="ECO:0000256" key="1">
    <source>
        <dbReference type="SAM" id="MobiDB-lite"/>
    </source>
</evidence>
<proteinExistence type="predicted"/>
<name>D7BI11_ALLS1</name>
<keyword evidence="3" id="KW-1185">Reference proteome</keyword>
<sequence>MPEKKKFLLRIDPALYDALERWAADEFRSVNAQIEFLLREAAKKSGRLGRQREEESTRLSPRNDATEEE</sequence>
<dbReference type="STRING" id="526227.Mesil_0344"/>
<dbReference type="RefSeq" id="WP_013156892.1">
    <property type="nucleotide sequence ID" value="NC_014212.1"/>
</dbReference>
<dbReference type="AlphaFoldDB" id="D7BI11"/>
<accession>D7BI11</accession>
<evidence type="ECO:0000313" key="2">
    <source>
        <dbReference type="EMBL" id="ADH62285.1"/>
    </source>
</evidence>
<dbReference type="OrthoDB" id="9812601at2"/>
<dbReference type="Proteomes" id="UP000001916">
    <property type="component" value="Chromosome"/>
</dbReference>
<evidence type="ECO:0000313" key="3">
    <source>
        <dbReference type="Proteomes" id="UP000001916"/>
    </source>
</evidence>
<dbReference type="SUPFAM" id="SSF47598">
    <property type="entry name" value="Ribbon-helix-helix"/>
    <property type="match status" value="1"/>
</dbReference>
<dbReference type="InterPro" id="IPR010985">
    <property type="entry name" value="Ribbon_hlx_hlx"/>
</dbReference>
<protein>
    <recommendedName>
        <fullName evidence="4">CopG-like ribbon-helix-helix domain-containing protein</fullName>
    </recommendedName>
</protein>
<dbReference type="Gene3D" id="1.10.1220.10">
    <property type="entry name" value="Met repressor-like"/>
    <property type="match status" value="1"/>
</dbReference>
<reference evidence="2 3" key="1">
    <citation type="journal article" date="2010" name="Stand. Genomic Sci.">
        <title>Complete genome sequence of Meiothermus silvanus type strain (VI-R2).</title>
        <authorList>
            <person name="Sikorski J."/>
            <person name="Tindall B.J."/>
            <person name="Lowry S."/>
            <person name="Lucas S."/>
            <person name="Nolan M."/>
            <person name="Copeland A."/>
            <person name="Glavina Del Rio T."/>
            <person name="Tice H."/>
            <person name="Cheng J.F."/>
            <person name="Han C."/>
            <person name="Pitluck S."/>
            <person name="Liolios K."/>
            <person name="Ivanova N."/>
            <person name="Mavromatis K."/>
            <person name="Mikhailova N."/>
            <person name="Pati A."/>
            <person name="Goodwin L."/>
            <person name="Chen A."/>
            <person name="Palaniappan K."/>
            <person name="Land M."/>
            <person name="Hauser L."/>
            <person name="Chang Y.J."/>
            <person name="Jeffries C.D."/>
            <person name="Rohde M."/>
            <person name="Goker M."/>
            <person name="Woyke T."/>
            <person name="Bristow J."/>
            <person name="Eisen J.A."/>
            <person name="Markowitz V."/>
            <person name="Hugenholtz P."/>
            <person name="Kyrpides N.C."/>
            <person name="Klenk H.P."/>
            <person name="Lapidus A."/>
        </authorList>
    </citation>
    <scope>NUCLEOTIDE SEQUENCE [LARGE SCALE GENOMIC DNA]</scope>
    <source>
        <strain evidence="3">ATCC 700542 / DSM 9946 / VI-R2</strain>
    </source>
</reference>
<dbReference type="GO" id="GO:0006355">
    <property type="term" value="P:regulation of DNA-templated transcription"/>
    <property type="evidence" value="ECO:0007669"/>
    <property type="project" value="InterPro"/>
</dbReference>
<dbReference type="EMBL" id="CP002042">
    <property type="protein sequence ID" value="ADH62285.1"/>
    <property type="molecule type" value="Genomic_DNA"/>
</dbReference>
<dbReference type="KEGG" id="msv:Mesil_0344"/>
<evidence type="ECO:0008006" key="4">
    <source>
        <dbReference type="Google" id="ProtNLM"/>
    </source>
</evidence>
<organism evidence="2 3">
    <name type="scientific">Allomeiothermus silvanus (strain ATCC 700542 / DSM 9946 / NBRC 106475 / NCIMB 13440 / VI-R2)</name>
    <name type="common">Thermus silvanus</name>
    <dbReference type="NCBI Taxonomy" id="526227"/>
    <lineage>
        <taxon>Bacteria</taxon>
        <taxon>Thermotogati</taxon>
        <taxon>Deinococcota</taxon>
        <taxon>Deinococci</taxon>
        <taxon>Thermales</taxon>
        <taxon>Thermaceae</taxon>
        <taxon>Allomeiothermus</taxon>
    </lineage>
</organism>
<dbReference type="InterPro" id="IPR013321">
    <property type="entry name" value="Arc_rbn_hlx_hlx"/>
</dbReference>
<dbReference type="eggNOG" id="COG4877">
    <property type="taxonomic scope" value="Bacteria"/>
</dbReference>
<dbReference type="HOGENOM" id="CLU_156623_1_1_0"/>